<dbReference type="AlphaFoldDB" id="A0A8J6NA04"/>
<accession>A0A8J6NA04</accession>
<reference evidence="2 3" key="1">
    <citation type="submission" date="2020-08" db="EMBL/GenBank/DDBJ databases">
        <title>Bridging the membrane lipid divide: bacteria of the FCB group superphylum have the potential to synthesize archaeal ether lipids.</title>
        <authorList>
            <person name="Villanueva L."/>
            <person name="Von Meijenfeldt F.A.B."/>
            <person name="Westbye A.B."/>
            <person name="Yadav S."/>
            <person name="Hopmans E.C."/>
            <person name="Dutilh B.E."/>
            <person name="Sinninghe Damste J.S."/>
        </authorList>
    </citation>
    <scope>NUCLEOTIDE SEQUENCE [LARGE SCALE GENOMIC DNA]</scope>
    <source>
        <strain evidence="2">NIOZ-UU47</strain>
    </source>
</reference>
<name>A0A8J6NA04_9BACT</name>
<evidence type="ECO:0000259" key="1">
    <source>
        <dbReference type="Pfam" id="PF07238"/>
    </source>
</evidence>
<evidence type="ECO:0000313" key="3">
    <source>
        <dbReference type="Proteomes" id="UP000614424"/>
    </source>
</evidence>
<sequence>MMNRRENRVNVAMESSISDGTHMFNGIVSNISRNGLKLIDIPKKFDTSSACVTVISGKGRHFKFHVLPRWQKEDAIYKEIGLKIISPSLKWQSFLKDLEYSVI</sequence>
<dbReference type="Proteomes" id="UP000614424">
    <property type="component" value="Unassembled WGS sequence"/>
</dbReference>
<gene>
    <name evidence="2" type="ORF">H8E41_02450</name>
</gene>
<proteinExistence type="predicted"/>
<evidence type="ECO:0000313" key="2">
    <source>
        <dbReference type="EMBL" id="MBC8316736.1"/>
    </source>
</evidence>
<dbReference type="SUPFAM" id="SSF141371">
    <property type="entry name" value="PilZ domain-like"/>
    <property type="match status" value="1"/>
</dbReference>
<protein>
    <submittedName>
        <fullName evidence="2">PilZ domain-containing protein</fullName>
    </submittedName>
</protein>
<dbReference type="InterPro" id="IPR009875">
    <property type="entry name" value="PilZ_domain"/>
</dbReference>
<feature type="domain" description="PilZ" evidence="1">
    <location>
        <begin position="3"/>
        <end position="88"/>
    </location>
</feature>
<dbReference type="Pfam" id="PF07238">
    <property type="entry name" value="PilZ"/>
    <property type="match status" value="1"/>
</dbReference>
<comment type="caution">
    <text evidence="2">The sequence shown here is derived from an EMBL/GenBank/DDBJ whole genome shotgun (WGS) entry which is preliminary data.</text>
</comment>
<dbReference type="GO" id="GO:0035438">
    <property type="term" value="F:cyclic-di-GMP binding"/>
    <property type="evidence" value="ECO:0007669"/>
    <property type="project" value="InterPro"/>
</dbReference>
<dbReference type="EMBL" id="JACNJZ010000051">
    <property type="protein sequence ID" value="MBC8316736.1"/>
    <property type="molecule type" value="Genomic_DNA"/>
</dbReference>
<organism evidence="2 3">
    <name type="scientific">Candidatus Desulfobia pelagia</name>
    <dbReference type="NCBI Taxonomy" id="2841692"/>
    <lineage>
        <taxon>Bacteria</taxon>
        <taxon>Pseudomonadati</taxon>
        <taxon>Thermodesulfobacteriota</taxon>
        <taxon>Desulfobulbia</taxon>
        <taxon>Desulfobulbales</taxon>
        <taxon>Desulfobulbaceae</taxon>
        <taxon>Candidatus Desulfobia</taxon>
    </lineage>
</organism>